<feature type="region of interest" description="Disordered" evidence="1">
    <location>
        <begin position="261"/>
        <end position="547"/>
    </location>
</feature>
<feature type="compositionally biased region" description="Basic and acidic residues" evidence="1">
    <location>
        <begin position="289"/>
        <end position="300"/>
    </location>
</feature>
<name>A0A6P8I7E2_ACTTE</name>
<feature type="compositionally biased region" description="Basic and acidic residues" evidence="1">
    <location>
        <begin position="461"/>
        <end position="477"/>
    </location>
</feature>
<feature type="compositionally biased region" description="Polar residues" evidence="1">
    <location>
        <begin position="393"/>
        <end position="418"/>
    </location>
</feature>
<protein>
    <submittedName>
        <fullName evidence="3">Titin homolog</fullName>
    </submittedName>
</protein>
<dbReference type="KEGG" id="aten:116299917"/>
<proteinExistence type="predicted"/>
<feature type="compositionally biased region" description="Basic and acidic residues" evidence="1">
    <location>
        <begin position="273"/>
        <end position="282"/>
    </location>
</feature>
<evidence type="ECO:0000313" key="3">
    <source>
        <dbReference type="RefSeq" id="XP_031564494.1"/>
    </source>
</evidence>
<evidence type="ECO:0000256" key="1">
    <source>
        <dbReference type="SAM" id="MobiDB-lite"/>
    </source>
</evidence>
<feature type="compositionally biased region" description="Basic and acidic residues" evidence="1">
    <location>
        <begin position="439"/>
        <end position="450"/>
    </location>
</feature>
<accession>A0A6P8I7E2</accession>
<feature type="compositionally biased region" description="Basic and acidic residues" evidence="1">
    <location>
        <begin position="487"/>
        <end position="519"/>
    </location>
</feature>
<organism evidence="2 3">
    <name type="scientific">Actinia tenebrosa</name>
    <name type="common">Australian red waratah sea anemone</name>
    <dbReference type="NCBI Taxonomy" id="6105"/>
    <lineage>
        <taxon>Eukaryota</taxon>
        <taxon>Metazoa</taxon>
        <taxon>Cnidaria</taxon>
        <taxon>Anthozoa</taxon>
        <taxon>Hexacorallia</taxon>
        <taxon>Actiniaria</taxon>
        <taxon>Actiniidae</taxon>
        <taxon>Actinia</taxon>
    </lineage>
</organism>
<dbReference type="RefSeq" id="XP_031564494.1">
    <property type="nucleotide sequence ID" value="XM_031708634.1"/>
</dbReference>
<dbReference type="InParanoid" id="A0A6P8I7E2"/>
<feature type="compositionally biased region" description="Polar residues" evidence="1">
    <location>
        <begin position="527"/>
        <end position="540"/>
    </location>
</feature>
<keyword evidence="2" id="KW-1185">Reference proteome</keyword>
<reference evidence="3" key="1">
    <citation type="submission" date="2025-08" db="UniProtKB">
        <authorList>
            <consortium name="RefSeq"/>
        </authorList>
    </citation>
    <scope>IDENTIFICATION</scope>
    <source>
        <tissue evidence="3">Tentacle</tissue>
    </source>
</reference>
<dbReference type="AlphaFoldDB" id="A0A6P8I7E2"/>
<sequence length="621" mass="70426">MAELSLVKTPEEWWPSGLKLLELEYENSKLLVQQDGLMFEKWKTDIDLLIKDEKLHRESRSCEKLSQTSREDKRLLQDQIQSLEKELKGSKETLCQTKESLENVKEKSKIEKERLQERLTIEAEERHVKEQEKFKKEKDGLNEEIEKLKNMKEKLELEMREMEKNLKQEADEKSKQQEKEANGKIENLNKELQTWKERHAKAVQEVDDVQRELANKTIVSKTKATQTQKKMANKAVMVETECATIGIQAEILTDCDKEGEIVPKKQSKAIRKSVHDSCKDLESLEQATDGERGQQSDKQLKKNRHDSKAETNGGLKKQTQKRTRNSRKNVQSKQKKTSDNEDGTGNDEEHNGHVRGDVSTGPQENVSSETHDDVPTEMNVEVATDTEKDTPTGAKSNSRTGAQENLPTGVTENQSTGHQAPDKESSNQTVKRVRKRKCTKEPCKIDESNAKKTKSSCKNKGSVEDKEVEEKDSRDAPGDNGQQKKPSVRDKTETSSNSDKQRKTSERKKKENILKDKNGGTKPVTANGMSKTKYPSTQPSMGDRTRQSSIAEMSSILNGTKRQRTLYNTKDTSLMVSILPVQESFMNSTMSRGNKPNGTMPPSLSAFMRSFIAPKLKKKSS</sequence>
<feature type="region of interest" description="Disordered" evidence="1">
    <location>
        <begin position="162"/>
        <end position="187"/>
    </location>
</feature>
<dbReference type="GeneID" id="116299917"/>
<feature type="compositionally biased region" description="Basic residues" evidence="1">
    <location>
        <begin position="318"/>
        <end position="327"/>
    </location>
</feature>
<evidence type="ECO:0000313" key="2">
    <source>
        <dbReference type="Proteomes" id="UP000515163"/>
    </source>
</evidence>
<dbReference type="Proteomes" id="UP000515163">
    <property type="component" value="Unplaced"/>
</dbReference>
<feature type="compositionally biased region" description="Basic and acidic residues" evidence="1">
    <location>
        <begin position="347"/>
        <end position="356"/>
    </location>
</feature>
<dbReference type="OrthoDB" id="5988845at2759"/>
<gene>
    <name evidence="3" type="primary">LOC116299917</name>
</gene>